<dbReference type="STRING" id="30066.A0A182VJI4"/>
<evidence type="ECO:0000256" key="2">
    <source>
        <dbReference type="SAM" id="MobiDB-lite"/>
    </source>
</evidence>
<accession>A0A182VJI4</accession>
<protein>
    <recommendedName>
        <fullName evidence="3">HIT-type domain-containing protein</fullName>
    </recommendedName>
</protein>
<evidence type="ECO:0000259" key="3">
    <source>
        <dbReference type="PROSITE" id="PS51083"/>
    </source>
</evidence>
<dbReference type="PANTHER" id="PTHR15555">
    <property type="entry name" value="ZINC FINGER HIT DOMAIN CONTAINING PROTEIN 2 PROTEIN FON -RELATED"/>
    <property type="match status" value="1"/>
</dbReference>
<name>A0A182VJI4_ANOME</name>
<dbReference type="VEuPathDB" id="VectorBase:AMEM016037"/>
<dbReference type="RefSeq" id="XP_041763545.1">
    <property type="nucleotide sequence ID" value="XM_041907611.1"/>
</dbReference>
<dbReference type="PROSITE" id="PS51083">
    <property type="entry name" value="ZF_HIT"/>
    <property type="match status" value="1"/>
</dbReference>
<dbReference type="InterPro" id="IPR007529">
    <property type="entry name" value="Znf_HIT"/>
</dbReference>
<evidence type="ECO:0000313" key="4">
    <source>
        <dbReference type="EnsemblMetazoa" id="AMEM016037-PA"/>
    </source>
</evidence>
<evidence type="ECO:0000256" key="1">
    <source>
        <dbReference type="PROSITE-ProRule" id="PRU00453"/>
    </source>
</evidence>
<evidence type="ECO:0000313" key="5">
    <source>
        <dbReference type="Proteomes" id="UP000075903"/>
    </source>
</evidence>
<dbReference type="Proteomes" id="UP000075903">
    <property type="component" value="Unassembled WGS sequence"/>
</dbReference>
<reference evidence="4" key="1">
    <citation type="submission" date="2020-05" db="UniProtKB">
        <authorList>
            <consortium name="EnsemblMetazoa"/>
        </authorList>
    </citation>
    <scope>IDENTIFICATION</scope>
    <source>
        <strain evidence="4">MAF</strain>
    </source>
</reference>
<dbReference type="Gene3D" id="3.30.60.190">
    <property type="match status" value="1"/>
</dbReference>
<dbReference type="KEGG" id="amer:121589044"/>
<organism evidence="4 5">
    <name type="scientific">Anopheles merus</name>
    <name type="common">Mosquito</name>
    <dbReference type="NCBI Taxonomy" id="30066"/>
    <lineage>
        <taxon>Eukaryota</taxon>
        <taxon>Metazoa</taxon>
        <taxon>Ecdysozoa</taxon>
        <taxon>Arthropoda</taxon>
        <taxon>Hexapoda</taxon>
        <taxon>Insecta</taxon>
        <taxon>Pterygota</taxon>
        <taxon>Neoptera</taxon>
        <taxon>Endopterygota</taxon>
        <taxon>Diptera</taxon>
        <taxon>Nematocera</taxon>
        <taxon>Culicoidea</taxon>
        <taxon>Culicidae</taxon>
        <taxon>Anophelinae</taxon>
        <taxon>Anopheles</taxon>
    </lineage>
</organism>
<feature type="region of interest" description="Disordered" evidence="2">
    <location>
        <begin position="85"/>
        <end position="112"/>
    </location>
</feature>
<dbReference type="GeneID" id="121589044"/>
<dbReference type="SUPFAM" id="SSF144232">
    <property type="entry name" value="HIT/MYND zinc finger-like"/>
    <property type="match status" value="1"/>
</dbReference>
<dbReference type="EnsemblMetazoa" id="AMEM016037-RA">
    <property type="protein sequence ID" value="AMEM016037-PA"/>
    <property type="gene ID" value="AMEM016037"/>
</dbReference>
<proteinExistence type="predicted"/>
<dbReference type="Pfam" id="PF04438">
    <property type="entry name" value="zf-HIT"/>
    <property type="match status" value="1"/>
</dbReference>
<dbReference type="CDD" id="cd23024">
    <property type="entry name" value="zf-HIT_ZNHIT2-3"/>
    <property type="match status" value="1"/>
</dbReference>
<feature type="compositionally biased region" description="Acidic residues" evidence="2">
    <location>
        <begin position="101"/>
        <end position="112"/>
    </location>
</feature>
<keyword evidence="1" id="KW-0862">Zinc</keyword>
<keyword evidence="5" id="KW-1185">Reference proteome</keyword>
<dbReference type="GO" id="GO:0008270">
    <property type="term" value="F:zinc ion binding"/>
    <property type="evidence" value="ECO:0007669"/>
    <property type="project" value="UniProtKB-UniRule"/>
</dbReference>
<dbReference type="PANTHER" id="PTHR15555:SF0">
    <property type="entry name" value="ZINC FINGER HIT DOMAIN-CONTAINING PROTEIN 2"/>
    <property type="match status" value="1"/>
</dbReference>
<dbReference type="InterPro" id="IPR039646">
    <property type="entry name" value="ZNHIT2"/>
</dbReference>
<dbReference type="AlphaFoldDB" id="A0A182VJI4"/>
<keyword evidence="1" id="KW-0863">Zinc-finger</keyword>
<feature type="domain" description="HIT-type" evidence="3">
    <location>
        <begin position="12"/>
        <end position="45"/>
    </location>
</feature>
<sequence>MQNTSTMNEESCKICFNKNAKYNCPRCNILYCSVQCYKSQQHLECSEGFYRENVVEELALQKAEADASKSTKSMLEILQRIEQTDAQLDEESDSEGATSDPEGDGEELDSDDEAQADELANRLNGIDLDNAAEVWDRLTSAEKEEFQRFIENGDIAKMLPEPTIWWAQEYKVDLVQPAEVRSQQEAKLLEACPKVVKNIQKLSDILPNAPSPAVRHNIVNVLAAYTFVYRYFLGDVHENALETVDCLLSVCLNLKSSTVFDTEQMAVTSVIGECCNQQLPTDKETAAVLRSDVQMLFAGPTGCGKQYRRLFLLSALSDIRQLLTHAKRELKEVDSIAKEKAATASSSAMNVDVADLKHVDGQLLKNCIKKIDFYLAYARSQYL</sequence>
<keyword evidence="1" id="KW-0479">Metal-binding</keyword>
<dbReference type="VEuPathDB" id="VectorBase:AMEM21_004211"/>